<gene>
    <name evidence="2" type="ORF">CDAR_458691</name>
</gene>
<evidence type="ECO:0000313" key="2">
    <source>
        <dbReference type="EMBL" id="GIY86800.1"/>
    </source>
</evidence>
<comment type="caution">
    <text evidence="2">The sequence shown here is derived from an EMBL/GenBank/DDBJ whole genome shotgun (WGS) entry which is preliminary data.</text>
</comment>
<evidence type="ECO:0000313" key="3">
    <source>
        <dbReference type="Proteomes" id="UP001054837"/>
    </source>
</evidence>
<name>A0AAV4WV43_9ARAC</name>
<reference evidence="2 3" key="1">
    <citation type="submission" date="2021-06" db="EMBL/GenBank/DDBJ databases">
        <title>Caerostris darwini draft genome.</title>
        <authorList>
            <person name="Kono N."/>
            <person name="Arakawa K."/>
        </authorList>
    </citation>
    <scope>NUCLEOTIDE SEQUENCE [LARGE SCALE GENOMIC DNA]</scope>
</reference>
<organism evidence="2 3">
    <name type="scientific">Caerostris darwini</name>
    <dbReference type="NCBI Taxonomy" id="1538125"/>
    <lineage>
        <taxon>Eukaryota</taxon>
        <taxon>Metazoa</taxon>
        <taxon>Ecdysozoa</taxon>
        <taxon>Arthropoda</taxon>
        <taxon>Chelicerata</taxon>
        <taxon>Arachnida</taxon>
        <taxon>Araneae</taxon>
        <taxon>Araneomorphae</taxon>
        <taxon>Entelegynae</taxon>
        <taxon>Araneoidea</taxon>
        <taxon>Araneidae</taxon>
        <taxon>Caerostris</taxon>
    </lineage>
</organism>
<feature type="compositionally biased region" description="Polar residues" evidence="1">
    <location>
        <begin position="55"/>
        <end position="64"/>
    </location>
</feature>
<keyword evidence="3" id="KW-1185">Reference proteome</keyword>
<accession>A0AAV4WV43</accession>
<evidence type="ECO:0000256" key="1">
    <source>
        <dbReference type="SAM" id="MobiDB-lite"/>
    </source>
</evidence>
<sequence length="101" mass="10894">MILGRKSLCLKVDLKSLPNPSRSDRLWPDRQLSAVWVLHAPPRSKRMGGGPFPGQPSSTGSNRSDSGHSIPVLPPLNFRPSSPVRAKSSISPLLIMPCGSQ</sequence>
<dbReference type="EMBL" id="BPLQ01015250">
    <property type="protein sequence ID" value="GIY86800.1"/>
    <property type="molecule type" value="Genomic_DNA"/>
</dbReference>
<protein>
    <submittedName>
        <fullName evidence="2">Uncharacterized protein</fullName>
    </submittedName>
</protein>
<dbReference type="AlphaFoldDB" id="A0AAV4WV43"/>
<proteinExistence type="predicted"/>
<dbReference type="Proteomes" id="UP001054837">
    <property type="component" value="Unassembled WGS sequence"/>
</dbReference>
<feature type="region of interest" description="Disordered" evidence="1">
    <location>
        <begin position="40"/>
        <end position="86"/>
    </location>
</feature>